<proteinExistence type="predicted"/>
<evidence type="ECO:0000256" key="2">
    <source>
        <dbReference type="SAM" id="SignalP"/>
    </source>
</evidence>
<dbReference type="PANTHER" id="PTHR36509:SF2">
    <property type="entry name" value="BLL3101 PROTEIN"/>
    <property type="match status" value="1"/>
</dbReference>
<dbReference type="Gene3D" id="2.60.40.1610">
    <property type="entry name" value="Domain of unknown function DUF1254"/>
    <property type="match status" value="1"/>
</dbReference>
<dbReference type="Pfam" id="PF06742">
    <property type="entry name" value="DUF1214"/>
    <property type="match status" value="1"/>
</dbReference>
<evidence type="ECO:0000259" key="4">
    <source>
        <dbReference type="Pfam" id="PF06863"/>
    </source>
</evidence>
<accession>A0A7W3U3H9</accession>
<dbReference type="InterPro" id="IPR010679">
    <property type="entry name" value="DUF1254"/>
</dbReference>
<feature type="region of interest" description="Disordered" evidence="1">
    <location>
        <begin position="19"/>
        <end position="50"/>
    </location>
</feature>
<feature type="compositionally biased region" description="Low complexity" evidence="1">
    <location>
        <begin position="19"/>
        <end position="37"/>
    </location>
</feature>
<gene>
    <name evidence="5" type="ORF">H4F99_07025</name>
</gene>
<dbReference type="PROSITE" id="PS51257">
    <property type="entry name" value="PROKAR_LIPOPROTEIN"/>
    <property type="match status" value="1"/>
</dbReference>
<dbReference type="InterPro" id="IPR037050">
    <property type="entry name" value="DUF1254_sf"/>
</dbReference>
<feature type="domain" description="DUF1214" evidence="3">
    <location>
        <begin position="390"/>
        <end position="499"/>
    </location>
</feature>
<evidence type="ECO:0000259" key="3">
    <source>
        <dbReference type="Pfam" id="PF06742"/>
    </source>
</evidence>
<sequence length="517" mass="56026">MKQPLVLAMALVLASACSQAPDDTTPTDTAAKPAPQASSPPPSDAASAEVPAGQVVAPGTAADVPKPVAGAPVSPEYAAAIGQMAYIWGWPLVNMHNRQTLFATAPHPGLLGGVLPVAPLNQLSMLSDYLAPEQRFVTSPNQDVVYGAGFLSLDKDAVVVQVPDFGDRFWVYQVVDQRSDSFAKMGIQYGTKPGAYLLAGPGWDGTVPDGIVEVYRSQTNLGAVFPRVFMDDTAEDREAIQPLIDQVMAYPLSEFTGEMRTTDWSESPTIPNPNAGGDGETQWVVPEDFFDVLPTVMEETPPLPGEEALYESIRFVLDAAQKNPELKKALTETAMQTENAVIAPMFEFRNNGVEAGSGWRTQKNAARFGFGYFQRTATAKGNMFSNVPDETMYFGADFDGEGERLNGANAYTVTFPAGQLPPVQGFWSLTLYNKQHFFHPNALNRFSLGTKNKALVNNPDGSLTLYVQATNPGGEKEANWLPAPQDDFSLYIRAYWPQEAITKGTWVPPTIERVSAN</sequence>
<dbReference type="PANTHER" id="PTHR36509">
    <property type="entry name" value="BLL3101 PROTEIN"/>
    <property type="match status" value="1"/>
</dbReference>
<feature type="signal peptide" evidence="2">
    <location>
        <begin position="1"/>
        <end position="20"/>
    </location>
</feature>
<feature type="region of interest" description="Disordered" evidence="1">
    <location>
        <begin position="262"/>
        <end position="281"/>
    </location>
</feature>
<feature type="chain" id="PRO_5030786250" evidence="2">
    <location>
        <begin position="21"/>
        <end position="517"/>
    </location>
</feature>
<dbReference type="Gene3D" id="2.60.120.600">
    <property type="entry name" value="Domain of unknown function DUF1214, C-terminal domain"/>
    <property type="match status" value="1"/>
</dbReference>
<protein>
    <submittedName>
        <fullName evidence="5">DUF1254 domain-containing protein</fullName>
    </submittedName>
</protein>
<evidence type="ECO:0000313" key="6">
    <source>
        <dbReference type="Proteomes" id="UP000552587"/>
    </source>
</evidence>
<dbReference type="RefSeq" id="WP_182669015.1">
    <property type="nucleotide sequence ID" value="NZ_JACHTE010000004.1"/>
</dbReference>
<dbReference type="AlphaFoldDB" id="A0A7W3U3H9"/>
<dbReference type="EMBL" id="JACHTE010000004">
    <property type="protein sequence ID" value="MBB1088243.1"/>
    <property type="molecule type" value="Genomic_DNA"/>
</dbReference>
<reference evidence="5 6" key="1">
    <citation type="submission" date="2020-07" db="EMBL/GenBank/DDBJ databases">
        <authorList>
            <person name="Xu S."/>
            <person name="Li A."/>
        </authorList>
    </citation>
    <scope>NUCLEOTIDE SEQUENCE [LARGE SCALE GENOMIC DNA]</scope>
    <source>
        <strain evidence="5 6">SG-8</strain>
    </source>
</reference>
<feature type="domain" description="DUF1254" evidence="4">
    <location>
        <begin position="121"/>
        <end position="251"/>
    </location>
</feature>
<evidence type="ECO:0000313" key="5">
    <source>
        <dbReference type="EMBL" id="MBB1088243.1"/>
    </source>
</evidence>
<dbReference type="InterPro" id="IPR037049">
    <property type="entry name" value="DUF1214_C_sf"/>
</dbReference>
<dbReference type="InterPro" id="IPR010621">
    <property type="entry name" value="DUF1214"/>
</dbReference>
<evidence type="ECO:0000256" key="1">
    <source>
        <dbReference type="SAM" id="MobiDB-lite"/>
    </source>
</evidence>
<name>A0A7W3U3H9_9GAMM</name>
<dbReference type="Proteomes" id="UP000552587">
    <property type="component" value="Unassembled WGS sequence"/>
</dbReference>
<keyword evidence="2" id="KW-0732">Signal</keyword>
<dbReference type="Pfam" id="PF06863">
    <property type="entry name" value="DUF1254"/>
    <property type="match status" value="1"/>
</dbReference>
<keyword evidence="6" id="KW-1185">Reference proteome</keyword>
<organism evidence="5 6">
    <name type="scientific">Marilutibacter penaei</name>
    <dbReference type="NCBI Taxonomy" id="2759900"/>
    <lineage>
        <taxon>Bacteria</taxon>
        <taxon>Pseudomonadati</taxon>
        <taxon>Pseudomonadota</taxon>
        <taxon>Gammaproteobacteria</taxon>
        <taxon>Lysobacterales</taxon>
        <taxon>Lysobacteraceae</taxon>
        <taxon>Marilutibacter</taxon>
    </lineage>
</organism>
<comment type="caution">
    <text evidence="5">The sequence shown here is derived from an EMBL/GenBank/DDBJ whole genome shotgun (WGS) entry which is preliminary data.</text>
</comment>
<dbReference type="SUPFAM" id="SSF160935">
    <property type="entry name" value="VPA0735-like"/>
    <property type="match status" value="1"/>
</dbReference>